<dbReference type="PANTHER" id="PTHR32294:SF0">
    <property type="entry name" value="DNA POLYMERASE III SUBUNIT ALPHA"/>
    <property type="match status" value="1"/>
</dbReference>
<comment type="caution">
    <text evidence="9">The sequence shown here is derived from an EMBL/GenBank/DDBJ whole genome shotgun (WGS) entry which is preliminary data.</text>
</comment>
<dbReference type="Pfam" id="PF14579">
    <property type="entry name" value="HHH_6"/>
    <property type="match status" value="1"/>
</dbReference>
<evidence type="ECO:0000259" key="8">
    <source>
        <dbReference type="SMART" id="SM00481"/>
    </source>
</evidence>
<organism evidence="9 10">
    <name type="scientific">Ruminococcus turbiniformis</name>
    <dbReference type="NCBI Taxonomy" id="2881258"/>
    <lineage>
        <taxon>Bacteria</taxon>
        <taxon>Bacillati</taxon>
        <taxon>Bacillota</taxon>
        <taxon>Clostridia</taxon>
        <taxon>Eubacteriales</taxon>
        <taxon>Oscillospiraceae</taxon>
        <taxon>Ruminococcus</taxon>
    </lineage>
</organism>
<evidence type="ECO:0000256" key="1">
    <source>
        <dbReference type="ARBA" id="ARBA00012417"/>
    </source>
</evidence>
<evidence type="ECO:0000256" key="5">
    <source>
        <dbReference type="ARBA" id="ARBA00022932"/>
    </source>
</evidence>
<dbReference type="GO" id="GO:0003887">
    <property type="term" value="F:DNA-directed DNA polymerase activity"/>
    <property type="evidence" value="ECO:0007669"/>
    <property type="project" value="UniProtKB-EC"/>
</dbReference>
<dbReference type="InterPro" id="IPR040982">
    <property type="entry name" value="DNA_pol3_finger"/>
</dbReference>
<accession>A0ABS8FX30</accession>
<dbReference type="InterPro" id="IPR029460">
    <property type="entry name" value="DNAPol_HHH"/>
</dbReference>
<feature type="domain" description="Polymerase/histidinol phosphatase N-terminal" evidence="8">
    <location>
        <begin position="3"/>
        <end position="70"/>
    </location>
</feature>
<dbReference type="SMART" id="SM00481">
    <property type="entry name" value="POLIIIAc"/>
    <property type="match status" value="1"/>
</dbReference>
<protein>
    <recommendedName>
        <fullName evidence="1">DNA-directed DNA polymerase</fullName>
        <ecNumber evidence="1">2.7.7.7</ecNumber>
    </recommendedName>
</protein>
<keyword evidence="4" id="KW-0235">DNA replication</keyword>
<dbReference type="InterPro" id="IPR016195">
    <property type="entry name" value="Pol/histidinol_Pase-like"/>
</dbReference>
<dbReference type="EC" id="2.7.7.7" evidence="1"/>
<dbReference type="Proteomes" id="UP001198151">
    <property type="component" value="Unassembled WGS sequence"/>
</dbReference>
<proteinExistence type="predicted"/>
<dbReference type="InterPro" id="IPR011708">
    <property type="entry name" value="DNA_pol3_alpha_NTPase_dom"/>
</dbReference>
<keyword evidence="2 9" id="KW-0808">Transferase</keyword>
<dbReference type="InterPro" id="IPR004013">
    <property type="entry name" value="PHP_dom"/>
</dbReference>
<evidence type="ECO:0000256" key="4">
    <source>
        <dbReference type="ARBA" id="ARBA00022705"/>
    </source>
</evidence>
<evidence type="ECO:0000256" key="2">
    <source>
        <dbReference type="ARBA" id="ARBA00022679"/>
    </source>
</evidence>
<gene>
    <name evidence="9" type="primary">dnaE</name>
    <name evidence="9" type="ORF">LKD70_09175</name>
</gene>
<sequence>MFSIIHAHTMYSLHDSAQTPEELVLRAKEIGAVAVSLTDHGTMLGIDDFLEAGKKHGVNTVPGIETYLDHKEHFILIAKDLEGYRQIAKAVRDAEANQSKTGHITYPIMTRETLEKYFKGSQHVIATTACISGPLSQILLSRKKAERALQKRQDKLSSLKEYYEMWKSADAAYKAALKSEREFKRDKNESKKYLTKTFLTQIEKARKKAGNDPESQEAAIRLHELETLNRLAQQDYVAAEEKYQAAVKTRREEKAAADKLRRKAETYKKLDAELKHPRLPEEPKLYEQAKEELYTLKKIFPQLYIELQYHGLPDEAYVMPLLCKLAKETGTPVIAANDAHMAKKGQEQARQILRYNYYMQHQNLQEADKELYVKTEGELRDSLLEILPEDPVEEAIRNTAVLDQCHVEIPMGKHYPKCSSDMDFYQLLEEGKREKFREDEWTGEYEDRLKREVKIIEQMGYVDYHMVVQDYCRMIRLLSCIPQYDLPKMPKDFSKVKEWVKRKGYVSGTYAPPGRGSAAGSLVCYLLGITNVDPIRYHLLFDRYLNPERVSMPDIDTDVKRSLRPYIIKYLKWKYGEKAVTSICTKTSYAGRSAVRMAGRDRASELNVETYPHAEEVASLIPIGSTVSECDALFYQMYGDDEEKTLLWEKAKLIEGKLSAVGVHAGGVVISDNGDVSDYVPVTWRGEKQVWAVQCDMNQIEQKGLLKMDLLGLNTQDCISDTLQLVERYRGEIIDIEKIEFEQEVFREIFSEGNTNSVFQFESDGMKELLKSFKPDTIEDLIILVAMYRPGPMQYIEDVISVKHGKRKPEYLVPELKPILSVTYGAIVYQEQVMQIFRQLAGYSLGQADLVRRAMSKKKEEKLKVEKHAFIYGDPKRGITGCIHNGIAEDAAQKLFEQLTEFAKYAFNKSHAAAYAIVSYQTAWLKYHFPTEFLCAMYNNDEIEKYPGILEDCRRLGISVLGPDINHSFFDFVIEDNAIRYGFCGIKGIASRSDIEQITCLRSRAYTEAPFLSVADFTSRTKEIKPGKRILSALICAGAFDSYTRDREKLFLALDDHTLGSACSETTDCGDKDNNYNESWICEHEIQALGFLLTADPMASYGPEEGYGCTPFKQLKNGHCKVMGILSEIEQKHKKNGMYVTATLYGKDGTAHLLFQTTEKPEKMMAGKAVRLEGNYKDGTVFVSKCSPLEKHTYYLNLDSWQKTEEAKQVIARNGKGTLSLIVVFHFDASAKRIAPTVSELHVNIDTIKELGCINYMHTGITNKKDH</sequence>
<dbReference type="InterPro" id="IPR004805">
    <property type="entry name" value="DnaE2/DnaE/PolC"/>
</dbReference>
<keyword evidence="5" id="KW-0239">DNA-directed DNA polymerase</keyword>
<evidence type="ECO:0000313" key="9">
    <source>
        <dbReference type="EMBL" id="MCC2254586.1"/>
    </source>
</evidence>
<name>A0ABS8FX30_9FIRM</name>
<keyword evidence="7" id="KW-0175">Coiled coil</keyword>
<dbReference type="NCBIfam" id="TIGR00594">
    <property type="entry name" value="polc"/>
    <property type="match status" value="1"/>
</dbReference>
<dbReference type="EMBL" id="JAJEQX010000014">
    <property type="protein sequence ID" value="MCC2254586.1"/>
    <property type="molecule type" value="Genomic_DNA"/>
</dbReference>
<dbReference type="Pfam" id="PF17657">
    <property type="entry name" value="DNA_pol3_finger"/>
    <property type="match status" value="1"/>
</dbReference>
<dbReference type="InterPro" id="IPR003141">
    <property type="entry name" value="Pol/His_phosphatase_N"/>
</dbReference>
<evidence type="ECO:0000313" key="10">
    <source>
        <dbReference type="Proteomes" id="UP001198151"/>
    </source>
</evidence>
<keyword evidence="3 9" id="KW-0548">Nucleotidyltransferase</keyword>
<dbReference type="SUPFAM" id="SSF89550">
    <property type="entry name" value="PHP domain-like"/>
    <property type="match status" value="1"/>
</dbReference>
<dbReference type="PANTHER" id="PTHR32294">
    <property type="entry name" value="DNA POLYMERASE III SUBUNIT ALPHA"/>
    <property type="match status" value="1"/>
</dbReference>
<dbReference type="Gene3D" id="3.20.20.140">
    <property type="entry name" value="Metal-dependent hydrolases"/>
    <property type="match status" value="2"/>
</dbReference>
<reference evidence="9 10" key="1">
    <citation type="submission" date="2021-10" db="EMBL/GenBank/DDBJ databases">
        <title>Anaerobic single-cell dispensing facilitates the cultivation of human gut bacteria.</title>
        <authorList>
            <person name="Afrizal A."/>
        </authorList>
    </citation>
    <scope>NUCLEOTIDE SEQUENCE [LARGE SCALE GENOMIC DNA]</scope>
    <source>
        <strain evidence="9 10">CLA-AA-H200</strain>
    </source>
</reference>
<dbReference type="Gene3D" id="1.10.150.870">
    <property type="match status" value="1"/>
</dbReference>
<feature type="coiled-coil region" evidence="7">
    <location>
        <begin position="222"/>
        <end position="270"/>
    </location>
</feature>
<comment type="catalytic activity">
    <reaction evidence="6">
        <text>DNA(n) + a 2'-deoxyribonucleoside 5'-triphosphate = DNA(n+1) + diphosphate</text>
        <dbReference type="Rhea" id="RHEA:22508"/>
        <dbReference type="Rhea" id="RHEA-COMP:17339"/>
        <dbReference type="Rhea" id="RHEA-COMP:17340"/>
        <dbReference type="ChEBI" id="CHEBI:33019"/>
        <dbReference type="ChEBI" id="CHEBI:61560"/>
        <dbReference type="ChEBI" id="CHEBI:173112"/>
        <dbReference type="EC" id="2.7.7.7"/>
    </reaction>
</comment>
<dbReference type="Pfam" id="PF07733">
    <property type="entry name" value="DNA_pol3_alpha"/>
    <property type="match status" value="2"/>
</dbReference>
<evidence type="ECO:0000256" key="3">
    <source>
        <dbReference type="ARBA" id="ARBA00022695"/>
    </source>
</evidence>
<evidence type="ECO:0000256" key="7">
    <source>
        <dbReference type="SAM" id="Coils"/>
    </source>
</evidence>
<dbReference type="Pfam" id="PF02811">
    <property type="entry name" value="PHP"/>
    <property type="match status" value="1"/>
</dbReference>
<dbReference type="RefSeq" id="WP_227707726.1">
    <property type="nucleotide sequence ID" value="NZ_JAJEQX010000014.1"/>
</dbReference>
<evidence type="ECO:0000256" key="6">
    <source>
        <dbReference type="ARBA" id="ARBA00049244"/>
    </source>
</evidence>
<keyword evidence="10" id="KW-1185">Reference proteome</keyword>